<dbReference type="GO" id="GO:0005737">
    <property type="term" value="C:cytoplasm"/>
    <property type="evidence" value="ECO:0007669"/>
    <property type="project" value="TreeGrafter"/>
</dbReference>
<dbReference type="AlphaFoldDB" id="A0A286G2N4"/>
<dbReference type="Proteomes" id="UP000219621">
    <property type="component" value="Unassembled WGS sequence"/>
</dbReference>
<dbReference type="Pfam" id="PF01979">
    <property type="entry name" value="Amidohydro_1"/>
    <property type="match status" value="1"/>
</dbReference>
<dbReference type="EMBL" id="OCNJ01000001">
    <property type="protein sequence ID" value="SOD89781.1"/>
    <property type="molecule type" value="Genomic_DNA"/>
</dbReference>
<dbReference type="GO" id="GO:0004038">
    <property type="term" value="F:allantoinase activity"/>
    <property type="evidence" value="ECO:0007669"/>
    <property type="project" value="TreeGrafter"/>
</dbReference>
<keyword evidence="1" id="KW-0665">Pyrimidine biosynthesis</keyword>
<dbReference type="Gene3D" id="3.20.20.140">
    <property type="entry name" value="Metal-dependent hydrolases"/>
    <property type="match status" value="1"/>
</dbReference>
<dbReference type="SUPFAM" id="SSF51556">
    <property type="entry name" value="Metallo-dependent hydrolases"/>
    <property type="match status" value="1"/>
</dbReference>
<reference evidence="3 4" key="1">
    <citation type="submission" date="2017-09" db="EMBL/GenBank/DDBJ databases">
        <authorList>
            <person name="Ehlers B."/>
            <person name="Leendertz F.H."/>
        </authorList>
    </citation>
    <scope>NUCLEOTIDE SEQUENCE [LARGE SCALE GENOMIC DNA]</scope>
    <source>
        <strain evidence="3 4">USBA 140</strain>
    </source>
</reference>
<gene>
    <name evidence="3" type="ORF">SAMN05421508_101333</name>
</gene>
<dbReference type="InterPro" id="IPR050138">
    <property type="entry name" value="DHOase/Allantoinase_Hydrolase"/>
</dbReference>
<dbReference type="NCBIfam" id="TIGR00857">
    <property type="entry name" value="pyrC_multi"/>
    <property type="match status" value="1"/>
</dbReference>
<dbReference type="CDD" id="cd01317">
    <property type="entry name" value="DHOase_IIa"/>
    <property type="match status" value="1"/>
</dbReference>
<dbReference type="Gene3D" id="2.30.40.10">
    <property type="entry name" value="Urease, subunit C, domain 1"/>
    <property type="match status" value="1"/>
</dbReference>
<dbReference type="InterPro" id="IPR006680">
    <property type="entry name" value="Amidohydro-rel"/>
</dbReference>
<dbReference type="GO" id="GO:0004151">
    <property type="term" value="F:dihydroorotase activity"/>
    <property type="evidence" value="ECO:0007669"/>
    <property type="project" value="InterPro"/>
</dbReference>
<dbReference type="PANTHER" id="PTHR43668">
    <property type="entry name" value="ALLANTOINASE"/>
    <property type="match status" value="1"/>
</dbReference>
<feature type="domain" description="Amidohydrolase-related" evidence="2">
    <location>
        <begin position="63"/>
        <end position="429"/>
    </location>
</feature>
<proteinExistence type="predicted"/>
<evidence type="ECO:0000313" key="4">
    <source>
        <dbReference type="Proteomes" id="UP000219621"/>
    </source>
</evidence>
<accession>A0A286G2N4</accession>
<dbReference type="SUPFAM" id="SSF51338">
    <property type="entry name" value="Composite domain of metallo-dependent hydrolases"/>
    <property type="match status" value="1"/>
</dbReference>
<evidence type="ECO:0000259" key="2">
    <source>
        <dbReference type="Pfam" id="PF01979"/>
    </source>
</evidence>
<dbReference type="GO" id="GO:0006221">
    <property type="term" value="P:pyrimidine nucleotide biosynthetic process"/>
    <property type="evidence" value="ECO:0007669"/>
    <property type="project" value="UniProtKB-KW"/>
</dbReference>
<dbReference type="InterPro" id="IPR011059">
    <property type="entry name" value="Metal-dep_hydrolase_composite"/>
</dbReference>
<dbReference type="PANTHER" id="PTHR43668:SF2">
    <property type="entry name" value="ALLANTOINASE"/>
    <property type="match status" value="1"/>
</dbReference>
<dbReference type="OrthoDB" id="9803027at2"/>
<protein>
    <submittedName>
        <fullName evidence="3">Dihydroorotase</fullName>
    </submittedName>
</protein>
<dbReference type="RefSeq" id="WP_097277228.1">
    <property type="nucleotide sequence ID" value="NZ_OCNJ01000001.1"/>
</dbReference>
<dbReference type="InterPro" id="IPR032466">
    <property type="entry name" value="Metal_Hydrolase"/>
</dbReference>
<evidence type="ECO:0000256" key="1">
    <source>
        <dbReference type="ARBA" id="ARBA00022975"/>
    </source>
</evidence>
<organism evidence="3 4">
    <name type="scientific">Caenispirillum bisanense</name>
    <dbReference type="NCBI Taxonomy" id="414052"/>
    <lineage>
        <taxon>Bacteria</taxon>
        <taxon>Pseudomonadati</taxon>
        <taxon>Pseudomonadota</taxon>
        <taxon>Alphaproteobacteria</taxon>
        <taxon>Rhodospirillales</taxon>
        <taxon>Novispirillaceae</taxon>
        <taxon>Caenispirillum</taxon>
    </lineage>
</organism>
<evidence type="ECO:0000313" key="3">
    <source>
        <dbReference type="EMBL" id="SOD89781.1"/>
    </source>
</evidence>
<dbReference type="InterPro" id="IPR004722">
    <property type="entry name" value="DHOase"/>
</dbReference>
<dbReference type="GO" id="GO:0046872">
    <property type="term" value="F:metal ion binding"/>
    <property type="evidence" value="ECO:0007669"/>
    <property type="project" value="InterPro"/>
</dbReference>
<name>A0A286G2N4_9PROT</name>
<keyword evidence="4" id="KW-1185">Reference proteome</keyword>
<dbReference type="GO" id="GO:0006145">
    <property type="term" value="P:purine nucleobase catabolic process"/>
    <property type="evidence" value="ECO:0007669"/>
    <property type="project" value="TreeGrafter"/>
</dbReference>
<sequence length="434" mass="46700">MLQKAFGRVAYVNARVLDPATGLDAPGGLLVEGERIAAVGPDVRRGAVPSDAKLVDCGGACLAPGLVDMRVSLGEPGEDHKESLRSAGEAAVAGGITSMVCLPNTNPVIDDEATVEFVARRARKIGLAKVYPYGAATHACEGRTIAEMGLLSAAGAVAFTDGVHPIADPQILRRALSYAATFGLLVVNHPEERALTGGVMNSGDLATRLGLSGIPREAEVIMLERDMRLVAMTGGRYHATHVTCAESIEVIRRAKDKGLDVTCDTAPFYFALNELAVSDYRTFAKLNPPLRHEDDRQAVVRALKDGVIDCIASDHLPQDQDTKRLPFNQASFGAIGLETLLPISLELYHNRHLTLLEVLRALTVRPAERLGLKAGRLEVDAPADFFLFEPDRAWKVVAANLRSKSKNTPFDGRPVQGRVLRTVIDGRTVFEHHG</sequence>